<dbReference type="RefSeq" id="XP_003648562.1">
    <property type="nucleotide sequence ID" value="XM_003648514.1"/>
</dbReference>
<keyword evidence="4 9" id="KW-0812">Transmembrane</keyword>
<evidence type="ECO:0000256" key="9">
    <source>
        <dbReference type="SAM" id="Phobius"/>
    </source>
</evidence>
<dbReference type="GO" id="GO:0005886">
    <property type="term" value="C:plasma membrane"/>
    <property type="evidence" value="ECO:0007669"/>
    <property type="project" value="UniProtKB-SubCell"/>
</dbReference>
<reference evidence="10 11" key="1">
    <citation type="journal article" date="2011" name="Nat. Biotechnol.">
        <title>Comparative genomic analysis of the thermophilic biomass-degrading fungi Myceliophthora thermophila and Thielavia terrestris.</title>
        <authorList>
            <person name="Berka R.M."/>
            <person name="Grigoriev I.V."/>
            <person name="Otillar R."/>
            <person name="Salamov A."/>
            <person name="Grimwood J."/>
            <person name="Reid I."/>
            <person name="Ishmael N."/>
            <person name="John T."/>
            <person name="Darmond C."/>
            <person name="Moisan M.-C."/>
            <person name="Henrissat B."/>
            <person name="Coutinho P.M."/>
            <person name="Lombard V."/>
            <person name="Natvig D.O."/>
            <person name="Lindquist E."/>
            <person name="Schmutz J."/>
            <person name="Lucas S."/>
            <person name="Harris P."/>
            <person name="Powlowski J."/>
            <person name="Bellemare A."/>
            <person name="Taylor D."/>
            <person name="Butler G."/>
            <person name="de Vries R.P."/>
            <person name="Allijn I.E."/>
            <person name="van den Brink J."/>
            <person name="Ushinsky S."/>
            <person name="Storms R."/>
            <person name="Powell A.J."/>
            <person name="Paulsen I.T."/>
            <person name="Elbourne L.D.H."/>
            <person name="Baker S.E."/>
            <person name="Magnuson J."/>
            <person name="LaBoissiere S."/>
            <person name="Clutterbuck A.J."/>
            <person name="Martinez D."/>
            <person name="Wogulis M."/>
            <person name="de Leon A.L."/>
            <person name="Rey M.W."/>
            <person name="Tsang A."/>
        </authorList>
    </citation>
    <scope>NUCLEOTIDE SEQUENCE [LARGE SCALE GENOMIC DNA]</scope>
    <source>
        <strain evidence="11">ATCC 38088 / NRRL 8126</strain>
    </source>
</reference>
<dbReference type="PANTHER" id="PTHR33281:SF19">
    <property type="entry name" value="VOLTAGE-DEPENDENT ANION CHANNEL-FORMING PROTEIN YNEE"/>
    <property type="match status" value="1"/>
</dbReference>
<evidence type="ECO:0000256" key="5">
    <source>
        <dbReference type="ARBA" id="ARBA00022989"/>
    </source>
</evidence>
<feature type="transmembrane region" description="Helical" evidence="9">
    <location>
        <begin position="382"/>
        <end position="401"/>
    </location>
</feature>
<feature type="transmembrane region" description="Helical" evidence="9">
    <location>
        <begin position="355"/>
        <end position="376"/>
    </location>
</feature>
<keyword evidence="11" id="KW-1185">Reference proteome</keyword>
<feature type="compositionally biased region" description="Basic and acidic residues" evidence="8">
    <location>
        <begin position="501"/>
        <end position="514"/>
    </location>
</feature>
<feature type="region of interest" description="Disordered" evidence="8">
    <location>
        <begin position="486"/>
        <end position="514"/>
    </location>
</feature>
<evidence type="ECO:0000256" key="7">
    <source>
        <dbReference type="ARBA" id="ARBA00023136"/>
    </source>
</evidence>
<keyword evidence="6" id="KW-0406">Ion transport</keyword>
<dbReference type="Proteomes" id="UP000008181">
    <property type="component" value="Chromosome 1"/>
</dbReference>
<feature type="region of interest" description="Disordered" evidence="8">
    <location>
        <begin position="1"/>
        <end position="26"/>
    </location>
</feature>
<organism evidence="10 11">
    <name type="scientific">Thermothielavioides terrestris (strain ATCC 38088 / NRRL 8126)</name>
    <name type="common">Thielavia terrestris</name>
    <dbReference type="NCBI Taxonomy" id="578455"/>
    <lineage>
        <taxon>Eukaryota</taxon>
        <taxon>Fungi</taxon>
        <taxon>Dikarya</taxon>
        <taxon>Ascomycota</taxon>
        <taxon>Pezizomycotina</taxon>
        <taxon>Sordariomycetes</taxon>
        <taxon>Sordariomycetidae</taxon>
        <taxon>Sordariales</taxon>
        <taxon>Chaetomiaceae</taxon>
        <taxon>Thermothielavioides</taxon>
        <taxon>Thermothielavioides terrestris</taxon>
    </lineage>
</organism>
<feature type="transmembrane region" description="Helical" evidence="9">
    <location>
        <begin position="138"/>
        <end position="157"/>
    </location>
</feature>
<accession>G2QWL6</accession>
<keyword evidence="7 9" id="KW-0472">Membrane</keyword>
<dbReference type="InterPro" id="IPR044669">
    <property type="entry name" value="YneE/VCCN1/2-like"/>
</dbReference>
<evidence type="ECO:0000313" key="10">
    <source>
        <dbReference type="EMBL" id="AEO62226.1"/>
    </source>
</evidence>
<evidence type="ECO:0000256" key="8">
    <source>
        <dbReference type="SAM" id="MobiDB-lite"/>
    </source>
</evidence>
<dbReference type="HOGENOM" id="CLU_029790_1_0_1"/>
<evidence type="ECO:0000256" key="6">
    <source>
        <dbReference type="ARBA" id="ARBA00023065"/>
    </source>
</evidence>
<dbReference type="GeneID" id="11521345"/>
<dbReference type="PANTHER" id="PTHR33281">
    <property type="entry name" value="UPF0187 PROTEIN YNEE"/>
    <property type="match status" value="1"/>
</dbReference>
<evidence type="ECO:0000256" key="2">
    <source>
        <dbReference type="ARBA" id="ARBA00022448"/>
    </source>
</evidence>
<dbReference type="AlphaFoldDB" id="G2QWL6"/>
<keyword evidence="2" id="KW-0813">Transport</keyword>
<keyword evidence="3" id="KW-1003">Cell membrane</keyword>
<gene>
    <name evidence="10" type="ORF">THITE_2039728</name>
</gene>
<dbReference type="EMBL" id="CP003009">
    <property type="protein sequence ID" value="AEO62226.1"/>
    <property type="molecule type" value="Genomic_DNA"/>
</dbReference>
<evidence type="ECO:0000256" key="1">
    <source>
        <dbReference type="ARBA" id="ARBA00004651"/>
    </source>
</evidence>
<dbReference type="OrthoDB" id="1368at2759"/>
<proteinExistence type="predicted"/>
<sequence>MADDGHANAEPPAASVHPAGGHGHNLRESLRETLPINVALNKPNGHNVTASHVMDEIASPTSPRLFAANPFSRKNTSLDIDDYFTGPRDTQKHSKWPIFLRMHGSILPKLILPLAAVAAWTTLFTCISKLVTPLIVDSVLLTVLGFVVGLGLSFRSSTAYERYAEGRRYWAQLILASQNLGRVFWLHAGERKDVPEEKRAEARKRELLEKLTALNLIVAFAVALKHRLRFEPYTCYEDISSLVSHLDTYAQSATRDDQENAQRTLRKSGRVKSVAEYLGISFAESNPRKAVKKAGRPLGNLPLEILSYLASYTDELALSGRLPVPMQQTLAYNNIAALNDVLAGTERVLNTPLPIAYSIAIAQITWVYVLVLPFQMLQKLDWMTIPATVVAAYIILGILFIGREIENPFGNDVNDLPLEAYCAQIAAEMDVIASRPKPQSRDWIESVDNRVLWPLSSSGWPMWMTRPEEKIQEAVRHKVEATFASQKKKEAAAEGRPVSEAGRHLKEATIDGVV</sequence>
<evidence type="ECO:0000256" key="3">
    <source>
        <dbReference type="ARBA" id="ARBA00022475"/>
    </source>
</evidence>
<evidence type="ECO:0000313" key="11">
    <source>
        <dbReference type="Proteomes" id="UP000008181"/>
    </source>
</evidence>
<dbReference type="Pfam" id="PF25539">
    <property type="entry name" value="Bestrophin_2"/>
    <property type="match status" value="1"/>
</dbReference>
<evidence type="ECO:0000256" key="4">
    <source>
        <dbReference type="ARBA" id="ARBA00022692"/>
    </source>
</evidence>
<name>G2QWL6_THETT</name>
<comment type="subcellular location">
    <subcellularLocation>
        <location evidence="1">Cell membrane</location>
        <topology evidence="1">Multi-pass membrane protein</topology>
    </subcellularLocation>
</comment>
<dbReference type="KEGG" id="ttt:THITE_2039728"/>
<keyword evidence="5 9" id="KW-1133">Transmembrane helix</keyword>
<protein>
    <submittedName>
        <fullName evidence="10">Uncharacterized protein</fullName>
    </submittedName>
</protein>
<dbReference type="GO" id="GO:0005254">
    <property type="term" value="F:chloride channel activity"/>
    <property type="evidence" value="ECO:0007669"/>
    <property type="project" value="InterPro"/>
</dbReference>
<dbReference type="eggNOG" id="ENOG502RZS9">
    <property type="taxonomic scope" value="Eukaryota"/>
</dbReference>